<keyword evidence="7 8" id="KW-0012">Acyltransferase</keyword>
<evidence type="ECO:0000313" key="10">
    <source>
        <dbReference type="EMBL" id="PNY79983.1"/>
    </source>
</evidence>
<dbReference type="GO" id="GO:0042158">
    <property type="term" value="P:lipoprotein biosynthetic process"/>
    <property type="evidence" value="ECO:0007669"/>
    <property type="project" value="UniProtKB-UniRule"/>
</dbReference>
<evidence type="ECO:0000256" key="3">
    <source>
        <dbReference type="ARBA" id="ARBA00022679"/>
    </source>
</evidence>
<dbReference type="AlphaFoldDB" id="A0A2K3UTX0"/>
<comment type="catalytic activity">
    <reaction evidence="8">
        <text>N-terminal S-1,2-diacyl-sn-glyceryl-L-cysteinyl-[lipoprotein] + a glycerophospholipid = N-acyl-S-1,2-diacyl-sn-glyceryl-L-cysteinyl-[lipoprotein] + a 2-acyl-sn-glycero-3-phospholipid + H(+)</text>
        <dbReference type="Rhea" id="RHEA:48228"/>
        <dbReference type="Rhea" id="RHEA-COMP:14681"/>
        <dbReference type="Rhea" id="RHEA-COMP:14684"/>
        <dbReference type="ChEBI" id="CHEBI:15378"/>
        <dbReference type="ChEBI" id="CHEBI:136912"/>
        <dbReference type="ChEBI" id="CHEBI:140656"/>
        <dbReference type="ChEBI" id="CHEBI:140657"/>
        <dbReference type="ChEBI" id="CHEBI:140660"/>
        <dbReference type="EC" id="2.3.1.269"/>
    </reaction>
</comment>
<comment type="function">
    <text evidence="8">Catalyzes the phospholipid dependent N-acylation of the N-terminal cysteine of apolipoprotein, the last step in lipoprotein maturation.</text>
</comment>
<dbReference type="InterPro" id="IPR036526">
    <property type="entry name" value="C-N_Hydrolase_sf"/>
</dbReference>
<keyword evidence="11" id="KW-1185">Reference proteome</keyword>
<dbReference type="Pfam" id="PF00795">
    <property type="entry name" value="CN_hydrolase"/>
    <property type="match status" value="1"/>
</dbReference>
<feature type="transmembrane region" description="Helical" evidence="8">
    <location>
        <begin position="196"/>
        <end position="212"/>
    </location>
</feature>
<keyword evidence="10" id="KW-0449">Lipoprotein</keyword>
<keyword evidence="6 8" id="KW-0472">Membrane</keyword>
<dbReference type="CDD" id="cd07571">
    <property type="entry name" value="ALP_N-acyl_transferase"/>
    <property type="match status" value="1"/>
</dbReference>
<sequence length="501" mass="54187">MAHVSVLSRLSIPLQAAALGALLAACSLPLAWSALAALPLAGVLYFAAQPRSPREVTGRLFWSGLGLFTVHLWWLTAFLGNIFGVPLLGVLAFALYALEGAFLAVMAYPLARLLSDRAARVWALAGGWVILEFLRFLGPLAFPWPTLGYGLLPTPAIQIADLGGVLLGSVLVALSAASLAHFFISSRWTWGRGRPLMLSALAWALALGYGLTRTPGAGPEQPVQLLRTTFPAFSRASGELSPDEEVEVQRNASRDQRPGEITIWSETALLAPTRPDILPTFPGPGISGVGARGANPQGSPNFNAVAGIDATGGVTSWNEKAKLVPFGEYFPLYQVLRPAYGIIENSIGFILQPINPNRNPRPLTLGGVRYGAYICYDSVFPWVARNLARQGAQLLVNPSNDGWYQGWGVQQHFNMGRVRAIETRRWIVRSVNLGVAGSVNDLGQPVQTVSTGETVRALHVRPRLLSGQTLYMRVGDLPALLLAALMVAFGFRLEQQSRRRW</sequence>
<keyword evidence="2 8" id="KW-1003">Cell membrane</keyword>
<dbReference type="Proteomes" id="UP000236379">
    <property type="component" value="Unassembled WGS sequence"/>
</dbReference>
<comment type="pathway">
    <text evidence="8">Protein modification; lipoprotein biosynthesis (N-acyl transfer).</text>
</comment>
<feature type="transmembrane region" description="Helical" evidence="8">
    <location>
        <begin position="121"/>
        <end position="142"/>
    </location>
</feature>
<evidence type="ECO:0000259" key="9">
    <source>
        <dbReference type="PROSITE" id="PS50263"/>
    </source>
</evidence>
<feature type="transmembrane region" description="Helical" evidence="8">
    <location>
        <begin position="85"/>
        <end position="109"/>
    </location>
</feature>
<dbReference type="PANTHER" id="PTHR38686:SF1">
    <property type="entry name" value="APOLIPOPROTEIN N-ACYLTRANSFERASE"/>
    <property type="match status" value="1"/>
</dbReference>
<feature type="transmembrane region" description="Helical" evidence="8">
    <location>
        <begin position="60"/>
        <end position="79"/>
    </location>
</feature>
<dbReference type="GO" id="GO:0005886">
    <property type="term" value="C:plasma membrane"/>
    <property type="evidence" value="ECO:0007669"/>
    <property type="project" value="UniProtKB-SubCell"/>
</dbReference>
<evidence type="ECO:0000256" key="1">
    <source>
        <dbReference type="ARBA" id="ARBA00004651"/>
    </source>
</evidence>
<evidence type="ECO:0000256" key="7">
    <source>
        <dbReference type="ARBA" id="ARBA00023315"/>
    </source>
</evidence>
<comment type="caution">
    <text evidence="10">The sequence shown here is derived from an EMBL/GenBank/DDBJ whole genome shotgun (WGS) entry which is preliminary data.</text>
</comment>
<evidence type="ECO:0000256" key="5">
    <source>
        <dbReference type="ARBA" id="ARBA00022989"/>
    </source>
</evidence>
<comment type="subcellular location">
    <subcellularLocation>
        <location evidence="1 8">Cell membrane</location>
        <topology evidence="1 8">Multi-pass membrane protein</topology>
    </subcellularLocation>
</comment>
<feature type="transmembrane region" description="Helical" evidence="8">
    <location>
        <begin position="30"/>
        <end position="48"/>
    </location>
</feature>
<comment type="similarity">
    <text evidence="8">Belongs to the CN hydrolase family. Apolipoprotein N-acyltransferase subfamily.</text>
</comment>
<dbReference type="RefSeq" id="WP_103309027.1">
    <property type="nucleotide sequence ID" value="NZ_PPPD01000001.1"/>
</dbReference>
<dbReference type="HAMAP" id="MF_01148">
    <property type="entry name" value="Lnt"/>
    <property type="match status" value="1"/>
</dbReference>
<dbReference type="UniPathway" id="UPA00666"/>
<dbReference type="NCBIfam" id="TIGR00546">
    <property type="entry name" value="lnt"/>
    <property type="match status" value="1"/>
</dbReference>
<dbReference type="EC" id="2.3.1.269" evidence="8"/>
<organism evidence="10 11">
    <name type="scientific">Deinococcus koreensis</name>
    <dbReference type="NCBI Taxonomy" id="2054903"/>
    <lineage>
        <taxon>Bacteria</taxon>
        <taxon>Thermotogati</taxon>
        <taxon>Deinococcota</taxon>
        <taxon>Deinococci</taxon>
        <taxon>Deinococcales</taxon>
        <taxon>Deinococcaceae</taxon>
        <taxon>Deinococcus</taxon>
    </lineage>
</organism>
<evidence type="ECO:0000256" key="2">
    <source>
        <dbReference type="ARBA" id="ARBA00022475"/>
    </source>
</evidence>
<reference evidence="10 11" key="1">
    <citation type="submission" date="2018-01" db="EMBL/GenBank/DDBJ databases">
        <title>Deinococcus koreensis sp. nov., a radiation-resistant bacterium isolated from river water.</title>
        <authorList>
            <person name="Choi A."/>
        </authorList>
    </citation>
    <scope>NUCLEOTIDE SEQUENCE [LARGE SCALE GENOMIC DNA]</scope>
    <source>
        <strain evidence="10 11">SJW1-2</strain>
    </source>
</reference>
<feature type="transmembrane region" description="Helical" evidence="8">
    <location>
        <begin position="470"/>
        <end position="491"/>
    </location>
</feature>
<dbReference type="InterPro" id="IPR003010">
    <property type="entry name" value="C-N_Hydrolase"/>
</dbReference>
<evidence type="ECO:0000313" key="11">
    <source>
        <dbReference type="Proteomes" id="UP000236379"/>
    </source>
</evidence>
<dbReference type="InterPro" id="IPR004563">
    <property type="entry name" value="Apolipo_AcylTrfase"/>
</dbReference>
<keyword evidence="3 8" id="KW-0808">Transferase</keyword>
<feature type="domain" description="CN hydrolase" evidence="9">
    <location>
        <begin position="223"/>
        <end position="462"/>
    </location>
</feature>
<gene>
    <name evidence="8 10" type="primary">lnt</name>
    <name evidence="10" type="ORF">CVO96_00200</name>
</gene>
<evidence type="ECO:0000256" key="8">
    <source>
        <dbReference type="HAMAP-Rule" id="MF_01148"/>
    </source>
</evidence>
<evidence type="ECO:0000256" key="6">
    <source>
        <dbReference type="ARBA" id="ARBA00023136"/>
    </source>
</evidence>
<dbReference type="SUPFAM" id="SSF56317">
    <property type="entry name" value="Carbon-nitrogen hydrolase"/>
    <property type="match status" value="1"/>
</dbReference>
<evidence type="ECO:0000256" key="4">
    <source>
        <dbReference type="ARBA" id="ARBA00022692"/>
    </source>
</evidence>
<dbReference type="PANTHER" id="PTHR38686">
    <property type="entry name" value="APOLIPOPROTEIN N-ACYLTRANSFERASE"/>
    <property type="match status" value="1"/>
</dbReference>
<keyword evidence="5 8" id="KW-1133">Transmembrane helix</keyword>
<accession>A0A2K3UTX0</accession>
<dbReference type="EMBL" id="PPPD01000001">
    <property type="protein sequence ID" value="PNY79983.1"/>
    <property type="molecule type" value="Genomic_DNA"/>
</dbReference>
<proteinExistence type="inferred from homology"/>
<name>A0A2K3UTX0_9DEIO</name>
<dbReference type="OrthoDB" id="9804277at2"/>
<feature type="transmembrane region" description="Helical" evidence="8">
    <location>
        <begin position="162"/>
        <end position="184"/>
    </location>
</feature>
<dbReference type="InterPro" id="IPR045378">
    <property type="entry name" value="LNT_N"/>
</dbReference>
<dbReference type="PROSITE" id="PS50263">
    <property type="entry name" value="CN_HYDROLASE"/>
    <property type="match status" value="1"/>
</dbReference>
<dbReference type="Gene3D" id="3.60.110.10">
    <property type="entry name" value="Carbon-nitrogen hydrolase"/>
    <property type="match status" value="1"/>
</dbReference>
<keyword evidence="4 8" id="KW-0812">Transmembrane</keyword>
<dbReference type="GO" id="GO:0016410">
    <property type="term" value="F:N-acyltransferase activity"/>
    <property type="evidence" value="ECO:0007669"/>
    <property type="project" value="UniProtKB-UniRule"/>
</dbReference>
<protein>
    <recommendedName>
        <fullName evidence="8">Apolipoprotein N-acyltransferase</fullName>
        <shortName evidence="8">ALP N-acyltransferase</shortName>
        <ecNumber evidence="8">2.3.1.269</ecNumber>
    </recommendedName>
</protein>
<dbReference type="Pfam" id="PF20154">
    <property type="entry name" value="LNT_N"/>
    <property type="match status" value="1"/>
</dbReference>